<protein>
    <submittedName>
        <fullName evidence="1">Uncharacterized protein</fullName>
    </submittedName>
</protein>
<reference evidence="1 2" key="1">
    <citation type="journal article" date="2018" name="Sci. Rep.">
        <title>Genomic signatures of local adaptation to the degree of environmental predictability in rotifers.</title>
        <authorList>
            <person name="Franch-Gras L."/>
            <person name="Hahn C."/>
            <person name="Garcia-Roger E.M."/>
            <person name="Carmona M.J."/>
            <person name="Serra M."/>
            <person name="Gomez A."/>
        </authorList>
    </citation>
    <scope>NUCLEOTIDE SEQUENCE [LARGE SCALE GENOMIC DNA]</scope>
    <source>
        <strain evidence="1">HYR1</strain>
    </source>
</reference>
<evidence type="ECO:0000313" key="1">
    <source>
        <dbReference type="EMBL" id="RMZ99570.1"/>
    </source>
</evidence>
<gene>
    <name evidence="1" type="ORF">BpHYR1_021617</name>
</gene>
<dbReference type="Proteomes" id="UP000276133">
    <property type="component" value="Unassembled WGS sequence"/>
</dbReference>
<organism evidence="1 2">
    <name type="scientific">Brachionus plicatilis</name>
    <name type="common">Marine rotifer</name>
    <name type="synonym">Brachionus muelleri</name>
    <dbReference type="NCBI Taxonomy" id="10195"/>
    <lineage>
        <taxon>Eukaryota</taxon>
        <taxon>Metazoa</taxon>
        <taxon>Spiralia</taxon>
        <taxon>Gnathifera</taxon>
        <taxon>Rotifera</taxon>
        <taxon>Eurotatoria</taxon>
        <taxon>Monogononta</taxon>
        <taxon>Pseudotrocha</taxon>
        <taxon>Ploima</taxon>
        <taxon>Brachionidae</taxon>
        <taxon>Brachionus</taxon>
    </lineage>
</organism>
<keyword evidence="2" id="KW-1185">Reference proteome</keyword>
<evidence type="ECO:0000313" key="2">
    <source>
        <dbReference type="Proteomes" id="UP000276133"/>
    </source>
</evidence>
<dbReference type="EMBL" id="REGN01010159">
    <property type="protein sequence ID" value="RMZ99570.1"/>
    <property type="molecule type" value="Genomic_DNA"/>
</dbReference>
<accession>A0A3M7PLI3</accession>
<dbReference type="AlphaFoldDB" id="A0A3M7PLI3"/>
<comment type="caution">
    <text evidence="1">The sequence shown here is derived from an EMBL/GenBank/DDBJ whole genome shotgun (WGS) entry which is preliminary data.</text>
</comment>
<name>A0A3M7PLI3_BRAPC</name>
<sequence length="68" mass="7952">MQGKFNHQHMKCDTQKLDDATQCYRTIYSINVHKRKNDDQKTPAISHLLSLNKRGLKLSLNISISDYF</sequence>
<proteinExistence type="predicted"/>